<proteinExistence type="inferred from homology"/>
<dbReference type="Gene3D" id="3.40.50.150">
    <property type="entry name" value="Vaccinia Virus protein VP39"/>
    <property type="match status" value="1"/>
</dbReference>
<evidence type="ECO:0000256" key="1">
    <source>
        <dbReference type="ARBA" id="ARBA00010396"/>
    </source>
</evidence>
<dbReference type="GO" id="GO:0070475">
    <property type="term" value="P:rRNA base methylation"/>
    <property type="evidence" value="ECO:0007669"/>
    <property type="project" value="TreeGrafter"/>
</dbReference>
<dbReference type="SUPFAM" id="SSF53335">
    <property type="entry name" value="S-adenosyl-L-methionine-dependent methyltransferases"/>
    <property type="match status" value="1"/>
</dbReference>
<feature type="transmembrane region" description="Helical" evidence="5">
    <location>
        <begin position="12"/>
        <end position="28"/>
    </location>
</feature>
<keyword evidence="5" id="KW-0812">Transmembrane</keyword>
<organism evidence="6">
    <name type="scientific">Heterosigma akashiwo</name>
    <name type="common">Chromophytic alga</name>
    <name type="synonym">Heterosigma carterae</name>
    <dbReference type="NCBI Taxonomy" id="2829"/>
    <lineage>
        <taxon>Eukaryota</taxon>
        <taxon>Sar</taxon>
        <taxon>Stramenopiles</taxon>
        <taxon>Ochrophyta</taxon>
        <taxon>Raphidophyceae</taxon>
        <taxon>Chattonellales</taxon>
        <taxon>Chattonellaceae</taxon>
        <taxon>Heterosigma</taxon>
    </lineage>
</organism>
<dbReference type="PANTHER" id="PTHR11265">
    <property type="entry name" value="S-ADENOSYL-METHYLTRANSFERASE MRAW"/>
    <property type="match status" value="1"/>
</dbReference>
<dbReference type="InterPro" id="IPR029063">
    <property type="entry name" value="SAM-dependent_MTases_sf"/>
</dbReference>
<dbReference type="AlphaFoldDB" id="A0A7S3XL64"/>
<reference evidence="6" key="1">
    <citation type="submission" date="2021-01" db="EMBL/GenBank/DDBJ databases">
        <authorList>
            <person name="Corre E."/>
            <person name="Pelletier E."/>
            <person name="Niang G."/>
            <person name="Scheremetjew M."/>
            <person name="Finn R."/>
            <person name="Kale V."/>
            <person name="Holt S."/>
            <person name="Cochrane G."/>
            <person name="Meng A."/>
            <person name="Brown T."/>
            <person name="Cohen L."/>
        </authorList>
    </citation>
    <scope>NUCLEOTIDE SEQUENCE</scope>
    <source>
        <strain evidence="6">CCMP3107</strain>
    </source>
</reference>
<evidence type="ECO:0000313" key="6">
    <source>
        <dbReference type="EMBL" id="CAE0625983.1"/>
    </source>
</evidence>
<keyword evidence="5" id="KW-1133">Transmembrane helix</keyword>
<dbReference type="InterPro" id="IPR023397">
    <property type="entry name" value="SAM-dep_MeTrfase_MraW_recog"/>
</dbReference>
<comment type="similarity">
    <text evidence="1">Belongs to the methyltransferase superfamily. RsmH family.</text>
</comment>
<dbReference type="HAMAP" id="MF_01007">
    <property type="entry name" value="16SrRNA_methyltr_H"/>
    <property type="match status" value="1"/>
</dbReference>
<dbReference type="EMBL" id="HBIU01010814">
    <property type="protein sequence ID" value="CAE0625983.1"/>
    <property type="molecule type" value="Transcribed_RNA"/>
</dbReference>
<keyword evidence="4" id="KW-0949">S-adenosyl-L-methionine</keyword>
<dbReference type="GO" id="GO:0071424">
    <property type="term" value="F:rRNA (cytosine-N4-)-methyltransferase activity"/>
    <property type="evidence" value="ECO:0007669"/>
    <property type="project" value="TreeGrafter"/>
</dbReference>
<dbReference type="PANTHER" id="PTHR11265:SF0">
    <property type="entry name" value="12S RRNA N4-METHYLCYTIDINE METHYLTRANSFERASE"/>
    <property type="match status" value="1"/>
</dbReference>
<dbReference type="Gene3D" id="1.10.150.170">
    <property type="entry name" value="Putative methyltransferase TM0872, insert domain"/>
    <property type="match status" value="1"/>
</dbReference>
<gene>
    <name evidence="6" type="ORF">HAKA00212_LOCUS4654</name>
</gene>
<keyword evidence="2" id="KW-0489">Methyltransferase</keyword>
<dbReference type="Pfam" id="PF01795">
    <property type="entry name" value="Methyltransf_5"/>
    <property type="match status" value="1"/>
</dbReference>
<protein>
    <submittedName>
        <fullName evidence="6">Uncharacterized protein</fullName>
    </submittedName>
</protein>
<keyword evidence="5" id="KW-0472">Membrane</keyword>
<sequence>MGLKFGVVQAPYLCFYLFMMYHALGFVFRSNAGVSGLCRQQVRGSYFTQSRSCRLQHDATKSQTYLSRKRLIENGNRPKSRPVSMTQSDEACESGELPFTSEYHTPVLCNECVEWLVTDPDGAYVDGTLGGGGHSLAVCEALAALGGGGRLWSFDRDPEALATATARLEKHQAAGRWAPVRANFGGMGAALAAAAPELFPPGGAGPPLAGMLLDLGVSSHQLDEGARGFSYAAEGPLDMRMEGPGGGGGLTAEVIVNTWEADRLADVLWSYGDERRSRRIARNIVDARPLATTRELAAVARRGCKSREEQTKTLARVFQALRIAVNGEMEALESVLTQARQLIKPGGRIVVLSYHSLEDRRVKRILNDGNFEGEAQKDFYGNRIAPWNPVSRKAMVASKEEVEKNSRARSVKMRVAIRTDTA</sequence>
<keyword evidence="3" id="KW-0808">Transferase</keyword>
<accession>A0A7S3XL64</accession>
<evidence type="ECO:0000256" key="4">
    <source>
        <dbReference type="ARBA" id="ARBA00022691"/>
    </source>
</evidence>
<dbReference type="InterPro" id="IPR002903">
    <property type="entry name" value="RsmH"/>
</dbReference>
<evidence type="ECO:0000256" key="2">
    <source>
        <dbReference type="ARBA" id="ARBA00022603"/>
    </source>
</evidence>
<evidence type="ECO:0000256" key="5">
    <source>
        <dbReference type="SAM" id="Phobius"/>
    </source>
</evidence>
<dbReference type="NCBIfam" id="TIGR00006">
    <property type="entry name" value="16S rRNA (cytosine(1402)-N(4))-methyltransferase RsmH"/>
    <property type="match status" value="1"/>
</dbReference>
<evidence type="ECO:0000256" key="3">
    <source>
        <dbReference type="ARBA" id="ARBA00022679"/>
    </source>
</evidence>
<name>A0A7S3XL64_HETAK</name>
<dbReference type="SUPFAM" id="SSF81799">
    <property type="entry name" value="Putative methyltransferase TM0872, insert domain"/>
    <property type="match status" value="1"/>
</dbReference>